<keyword evidence="1" id="KW-1133">Transmembrane helix</keyword>
<dbReference type="Pfam" id="PF07963">
    <property type="entry name" value="N_methyl"/>
    <property type="match status" value="1"/>
</dbReference>
<dbReference type="Proteomes" id="UP000320146">
    <property type="component" value="Unassembled WGS sequence"/>
</dbReference>
<keyword evidence="1" id="KW-0472">Membrane</keyword>
<gene>
    <name evidence="2" type="ORF">EVA99_01850</name>
</gene>
<dbReference type="NCBIfam" id="TIGR02532">
    <property type="entry name" value="IV_pilin_GFxxxE"/>
    <property type="match status" value="1"/>
</dbReference>
<dbReference type="PROSITE" id="PS00409">
    <property type="entry name" value="PROKAR_NTER_METHYL"/>
    <property type="match status" value="1"/>
</dbReference>
<protein>
    <submittedName>
        <fullName evidence="2">Prepilin-type N-terminal cleavage/methylation domain-containing protein</fullName>
    </submittedName>
</protein>
<proteinExistence type="predicted"/>
<accession>A0A520MSV0</accession>
<evidence type="ECO:0000313" key="3">
    <source>
        <dbReference type="Proteomes" id="UP000320146"/>
    </source>
</evidence>
<comment type="caution">
    <text evidence="2">The sequence shown here is derived from an EMBL/GenBank/DDBJ whole genome shotgun (WGS) entry which is preliminary data.</text>
</comment>
<dbReference type="AlphaFoldDB" id="A0A520MSV0"/>
<keyword evidence="1" id="KW-0812">Transmembrane</keyword>
<sequence length="114" mass="13348">MVKKMIHKLQKGFSLLEVVISLLIISITFVAYSQLIEQNLKSQELKKSFIKDSDNRINILTIYTIEPQIDNTEIAEVFDIRDISETTITKYQKFDEIRIEFSLDNQTTYITVLK</sequence>
<evidence type="ECO:0000256" key="1">
    <source>
        <dbReference type="SAM" id="Phobius"/>
    </source>
</evidence>
<evidence type="ECO:0000313" key="2">
    <source>
        <dbReference type="EMBL" id="RZO24267.1"/>
    </source>
</evidence>
<name>A0A520MSV0_9GAMM</name>
<reference evidence="2 3" key="1">
    <citation type="submission" date="2019-02" db="EMBL/GenBank/DDBJ databases">
        <title>Prokaryotic population dynamics and viral predation in marine succession experiment using metagenomics: the confinement effect.</title>
        <authorList>
            <person name="Haro-Moreno J.M."/>
            <person name="Rodriguez-Valera F."/>
            <person name="Lopez-Perez M."/>
        </authorList>
    </citation>
    <scope>NUCLEOTIDE SEQUENCE [LARGE SCALE GENOMIC DNA]</scope>
    <source>
        <strain evidence="2">MED-G166</strain>
    </source>
</reference>
<feature type="transmembrane region" description="Helical" evidence="1">
    <location>
        <begin position="12"/>
        <end position="32"/>
    </location>
</feature>
<organism evidence="2 3">
    <name type="scientific">SAR86 cluster bacterium</name>
    <dbReference type="NCBI Taxonomy" id="2030880"/>
    <lineage>
        <taxon>Bacteria</taxon>
        <taxon>Pseudomonadati</taxon>
        <taxon>Pseudomonadota</taxon>
        <taxon>Gammaproteobacteria</taxon>
        <taxon>SAR86 cluster</taxon>
    </lineage>
</organism>
<dbReference type="EMBL" id="SHBL01000010">
    <property type="protein sequence ID" value="RZO24267.1"/>
    <property type="molecule type" value="Genomic_DNA"/>
</dbReference>
<dbReference type="InterPro" id="IPR012902">
    <property type="entry name" value="N_methyl_site"/>
</dbReference>